<comment type="caution">
    <text evidence="5">The sequence shown here is derived from an EMBL/GenBank/DDBJ whole genome shotgun (WGS) entry which is preliminary data.</text>
</comment>
<dbReference type="Pfam" id="PF00076">
    <property type="entry name" value="RRM_1"/>
    <property type="match status" value="1"/>
</dbReference>
<evidence type="ECO:0000313" key="5">
    <source>
        <dbReference type="EMBL" id="KAG2213438.1"/>
    </source>
</evidence>
<reference evidence="5" key="1">
    <citation type="submission" date="2020-12" db="EMBL/GenBank/DDBJ databases">
        <title>Metabolic potential, ecology and presence of endohyphal bacteria is reflected in genomic diversity of Mucoromycotina.</title>
        <authorList>
            <person name="Muszewska A."/>
            <person name="Okrasinska A."/>
            <person name="Steczkiewicz K."/>
            <person name="Drgas O."/>
            <person name="Orlowska M."/>
            <person name="Perlinska-Lenart U."/>
            <person name="Aleksandrzak-Piekarczyk T."/>
            <person name="Szatraj K."/>
            <person name="Zielenkiewicz U."/>
            <person name="Pilsyk S."/>
            <person name="Malc E."/>
            <person name="Mieczkowski P."/>
            <person name="Kruszewska J.S."/>
            <person name="Biernat P."/>
            <person name="Pawlowska J."/>
        </authorList>
    </citation>
    <scope>NUCLEOTIDE SEQUENCE</scope>
    <source>
        <strain evidence="5">WA0000017839</strain>
    </source>
</reference>
<feature type="region of interest" description="Disordered" evidence="3">
    <location>
        <begin position="196"/>
        <end position="317"/>
    </location>
</feature>
<evidence type="ECO:0000256" key="2">
    <source>
        <dbReference type="PROSITE-ProRule" id="PRU00176"/>
    </source>
</evidence>
<organism evidence="5 6">
    <name type="scientific">Mucor saturninus</name>
    <dbReference type="NCBI Taxonomy" id="64648"/>
    <lineage>
        <taxon>Eukaryota</taxon>
        <taxon>Fungi</taxon>
        <taxon>Fungi incertae sedis</taxon>
        <taxon>Mucoromycota</taxon>
        <taxon>Mucoromycotina</taxon>
        <taxon>Mucoromycetes</taxon>
        <taxon>Mucorales</taxon>
        <taxon>Mucorineae</taxon>
        <taxon>Mucoraceae</taxon>
        <taxon>Mucor</taxon>
    </lineage>
</organism>
<dbReference type="PANTHER" id="PTHR23236:SF2">
    <property type="entry name" value="EUKARYOTIC TRANSLATION INITIATION FACTOR 4B"/>
    <property type="match status" value="1"/>
</dbReference>
<keyword evidence="1 2" id="KW-0694">RNA-binding</keyword>
<evidence type="ECO:0000256" key="1">
    <source>
        <dbReference type="ARBA" id="ARBA00022884"/>
    </source>
</evidence>
<dbReference type="EMBL" id="JAEPRD010000003">
    <property type="protein sequence ID" value="KAG2213438.1"/>
    <property type="molecule type" value="Genomic_DNA"/>
</dbReference>
<dbReference type="AlphaFoldDB" id="A0A8H7RMV6"/>
<feature type="compositionally biased region" description="Gly residues" evidence="3">
    <location>
        <begin position="61"/>
        <end position="77"/>
    </location>
</feature>
<dbReference type="InterPro" id="IPR000504">
    <property type="entry name" value="RRM_dom"/>
</dbReference>
<dbReference type="InterPro" id="IPR035979">
    <property type="entry name" value="RBD_domain_sf"/>
</dbReference>
<keyword evidence="6" id="KW-1185">Reference proteome</keyword>
<dbReference type="SMART" id="SM00360">
    <property type="entry name" value="RRM"/>
    <property type="match status" value="1"/>
</dbReference>
<evidence type="ECO:0000256" key="3">
    <source>
        <dbReference type="SAM" id="MobiDB-lite"/>
    </source>
</evidence>
<dbReference type="GO" id="GO:0003723">
    <property type="term" value="F:RNA binding"/>
    <property type="evidence" value="ECO:0007669"/>
    <property type="project" value="UniProtKB-UniRule"/>
</dbReference>
<dbReference type="PROSITE" id="PS50102">
    <property type="entry name" value="RRM"/>
    <property type="match status" value="1"/>
</dbReference>
<feature type="compositionally biased region" description="Basic and acidic residues" evidence="3">
    <location>
        <begin position="258"/>
        <end position="268"/>
    </location>
</feature>
<protein>
    <recommendedName>
        <fullName evidence="4">RRM domain-containing protein</fullName>
    </recommendedName>
</protein>
<accession>A0A8H7RMV6</accession>
<feature type="compositionally biased region" description="Basic and acidic residues" evidence="3">
    <location>
        <begin position="199"/>
        <end position="217"/>
    </location>
</feature>
<proteinExistence type="predicted"/>
<feature type="compositionally biased region" description="Basic and acidic residues" evidence="3">
    <location>
        <begin position="299"/>
        <end position="317"/>
    </location>
</feature>
<evidence type="ECO:0000313" key="6">
    <source>
        <dbReference type="Proteomes" id="UP000603453"/>
    </source>
</evidence>
<evidence type="ECO:0000259" key="4">
    <source>
        <dbReference type="PROSITE" id="PS50102"/>
    </source>
</evidence>
<feature type="region of interest" description="Disordered" evidence="3">
    <location>
        <begin position="33"/>
        <end position="107"/>
    </location>
</feature>
<dbReference type="OrthoDB" id="48651at2759"/>
<sequence length="317" mass="34991">MCKISNKFYCLAGKKKAQKMSLSDFLADDTTGGSSWADDVADLPSAPAGNSDRSDAYASRGFGGGNDRSGGFGGGDRYGGERREGGFERREGGFERREGGFEREQRTYAPRAPVELPTQPPYTAHIANLSFDSTEDDLSDLFTNLKIQKIRLLRDRETDRSKGFGYIEFDDLESLKRALELNGENVQGRSIRVNIAEPPKNDERTRVPDRTDVDTWRRTGPIDLPEQPRREFREGGRGGFGGRGDTSWGARSGGDSFGSRDRPSERPRLNLKPRTVETASATPAKSSGKPDPFGGARPVDTDKALHDIEKKHDEPTK</sequence>
<name>A0A8H7RMV6_9FUNG</name>
<feature type="compositionally biased region" description="Basic and acidic residues" evidence="3">
    <location>
        <begin position="78"/>
        <end position="106"/>
    </location>
</feature>
<gene>
    <name evidence="5" type="ORF">INT47_009112</name>
</gene>
<dbReference type="SUPFAM" id="SSF54928">
    <property type="entry name" value="RNA-binding domain, RBD"/>
    <property type="match status" value="1"/>
</dbReference>
<feature type="compositionally biased region" description="Basic and acidic residues" evidence="3">
    <location>
        <begin position="226"/>
        <end position="236"/>
    </location>
</feature>
<dbReference type="Gene3D" id="3.30.70.330">
    <property type="match status" value="1"/>
</dbReference>
<dbReference type="InterPro" id="IPR012677">
    <property type="entry name" value="Nucleotide-bd_a/b_plait_sf"/>
</dbReference>
<dbReference type="Proteomes" id="UP000603453">
    <property type="component" value="Unassembled WGS sequence"/>
</dbReference>
<dbReference type="PANTHER" id="PTHR23236">
    <property type="entry name" value="EUKARYOTIC TRANSLATION INITIATION FACTOR 4B/4H"/>
    <property type="match status" value="1"/>
</dbReference>
<feature type="domain" description="RRM" evidence="4">
    <location>
        <begin position="122"/>
        <end position="198"/>
    </location>
</feature>